<feature type="domain" description="Fucosyltransferase C-terminal" evidence="13">
    <location>
        <begin position="1348"/>
        <end position="1521"/>
    </location>
</feature>
<comment type="subcellular location">
    <subcellularLocation>
        <location evidence="1 12">Golgi apparatus</location>
        <location evidence="1 12">Golgi stack membrane</location>
        <topology evidence="1 12">Single-pass type II membrane protein</topology>
    </subcellularLocation>
</comment>
<dbReference type="Proteomes" id="UP000648187">
    <property type="component" value="Unassembled WGS sequence"/>
</dbReference>
<feature type="domain" description="Fucosyltransferase N-terminal" evidence="14">
    <location>
        <begin position="1217"/>
        <end position="1311"/>
    </location>
</feature>
<evidence type="ECO:0000256" key="8">
    <source>
        <dbReference type="ARBA" id="ARBA00022989"/>
    </source>
</evidence>
<keyword evidence="5 12" id="KW-0808">Transferase</keyword>
<keyword evidence="9 12" id="KW-0333">Golgi apparatus</keyword>
<evidence type="ECO:0000256" key="1">
    <source>
        <dbReference type="ARBA" id="ARBA00004447"/>
    </source>
</evidence>
<organism evidence="15 16">
    <name type="scientific">Spodoptera exigua</name>
    <name type="common">Beet armyworm</name>
    <name type="synonym">Noctua fulgens</name>
    <dbReference type="NCBI Taxonomy" id="7107"/>
    <lineage>
        <taxon>Eukaryota</taxon>
        <taxon>Metazoa</taxon>
        <taxon>Ecdysozoa</taxon>
        <taxon>Arthropoda</taxon>
        <taxon>Hexapoda</taxon>
        <taxon>Insecta</taxon>
        <taxon>Pterygota</taxon>
        <taxon>Neoptera</taxon>
        <taxon>Endopterygota</taxon>
        <taxon>Lepidoptera</taxon>
        <taxon>Glossata</taxon>
        <taxon>Ditrysia</taxon>
        <taxon>Noctuoidea</taxon>
        <taxon>Noctuidae</taxon>
        <taxon>Amphipyrinae</taxon>
        <taxon>Spodoptera</taxon>
    </lineage>
</organism>
<keyword evidence="8" id="KW-1133">Transmembrane helix</keyword>
<evidence type="ECO:0000256" key="5">
    <source>
        <dbReference type="ARBA" id="ARBA00022679"/>
    </source>
</evidence>
<evidence type="ECO:0000256" key="9">
    <source>
        <dbReference type="ARBA" id="ARBA00023034"/>
    </source>
</evidence>
<accession>A0A835GGA4</accession>
<evidence type="ECO:0000256" key="4">
    <source>
        <dbReference type="ARBA" id="ARBA00022676"/>
    </source>
</evidence>
<evidence type="ECO:0000256" key="2">
    <source>
        <dbReference type="ARBA" id="ARBA00004922"/>
    </source>
</evidence>
<feature type="domain" description="Fucosyltransferase C-terminal" evidence="13">
    <location>
        <begin position="589"/>
        <end position="773"/>
    </location>
</feature>
<feature type="domain" description="Fucosyltransferase N-terminal" evidence="14">
    <location>
        <begin position="438"/>
        <end position="552"/>
    </location>
</feature>
<feature type="domain" description="Fucosyltransferase C-terminal" evidence="13">
    <location>
        <begin position="347"/>
        <end position="414"/>
    </location>
</feature>
<name>A0A835GGA4_SPOEX</name>
<feature type="domain" description="Fucosyltransferase N-terminal" evidence="14">
    <location>
        <begin position="50"/>
        <end position="164"/>
    </location>
</feature>
<proteinExistence type="inferred from homology"/>
<dbReference type="InterPro" id="IPR038577">
    <property type="entry name" value="GT10-like_C_sf"/>
</dbReference>
<dbReference type="SUPFAM" id="SSF53756">
    <property type="entry name" value="UDP-Glycosyltransferase/glycogen phosphorylase"/>
    <property type="match status" value="4"/>
</dbReference>
<keyword evidence="7" id="KW-0735">Signal-anchor</keyword>
<comment type="caution">
    <text evidence="15">The sequence shown here is derived from an EMBL/GenBank/DDBJ whole genome shotgun (WGS) entry which is preliminary data.</text>
</comment>
<dbReference type="EC" id="2.4.1.-" evidence="12"/>
<gene>
    <name evidence="15" type="ORF">HW555_007334</name>
</gene>
<evidence type="ECO:0000313" key="15">
    <source>
        <dbReference type="EMBL" id="KAF9414865.1"/>
    </source>
</evidence>
<keyword evidence="10" id="KW-0472">Membrane</keyword>
<dbReference type="Pfam" id="PF17039">
    <property type="entry name" value="Glyco_tran_10_N"/>
    <property type="match status" value="4"/>
</dbReference>
<keyword evidence="4 12" id="KW-0328">Glycosyltransferase</keyword>
<dbReference type="InterPro" id="IPR031481">
    <property type="entry name" value="Glyco_tran_10_N"/>
</dbReference>
<evidence type="ECO:0000256" key="6">
    <source>
        <dbReference type="ARBA" id="ARBA00022692"/>
    </source>
</evidence>
<keyword evidence="6 12" id="KW-0812">Transmembrane</keyword>
<dbReference type="Gene3D" id="3.40.50.11660">
    <property type="entry name" value="Glycosyl transferase family 10, C-terminal domain"/>
    <property type="match status" value="4"/>
</dbReference>
<feature type="domain" description="Fucosyltransferase C-terminal" evidence="13">
    <location>
        <begin position="1015"/>
        <end position="1199"/>
    </location>
</feature>
<comment type="similarity">
    <text evidence="3 12">Belongs to the glycosyltransferase 10 family.</text>
</comment>
<dbReference type="Pfam" id="PF00852">
    <property type="entry name" value="Glyco_transf_10"/>
    <property type="match status" value="5"/>
</dbReference>
<evidence type="ECO:0000256" key="7">
    <source>
        <dbReference type="ARBA" id="ARBA00022968"/>
    </source>
</evidence>
<keyword evidence="11" id="KW-0325">Glycoprotein</keyword>
<evidence type="ECO:0000256" key="10">
    <source>
        <dbReference type="ARBA" id="ARBA00023136"/>
    </source>
</evidence>
<sequence>MIMRISVPSATEITTRDFLMNSSKWSTMSSIYFKEVRDFYELTQTNVSLKYILVWTSLKTDPLFNLRVARDAFIERACPITNCFVTGNRELLHDITKFDVIVFHAPEFVQKGVQSLPAQRKPHQKYIFTSMESAAYYPICNQKFLNFFNWTWTYKLNSDLNYAYFSVWNKNGSVIGPKQEMHWMKVEDMAPVNDTLKEILNGKTIAAAWFVSNCGAPSGRDKIAKQLQIELQTHGLRLDIYGSCGTMKCPKSSMDECMLKLRSDYYFYLSFENSFSDDYVTEKLLNALDNYAVPVVFGGANYTSYRDVVASVETDPYCKLCEAINNEEEMSKTTIYEDIGMWWSPKTCQELAKKMADIIENKELYYEYFKWHNHYIYRDVVASVETDPYCKLCEAINNEEEMSKTTIYEDIGMWWSPKNYFKEVRDVHEETRTNVSLKYILVWTSLKTDPLFNLRVARDAFIERACPITNCFVTGNRELLHDITKFDVIVFHAPEFVQKGVQSLPAQRKPHQKYIFTSMESAAYYPICNQKFLNFFNWTWTYKLNSDLNYAYFSVWNKNGSVIGPKEEMHWMKVEDMAPVNDTLKEILNGKTIAAAWFVSNCKAPSGRDKIAKQLQIELQTHGLRLDIYGSCGTMKCPKSSMDECMLKLRSDYYFYLSFENSFSDDYVTEKLLNALDNYAVPVVFGGANYTRFMPDGIYLSANTLTIKELAKKMADIIKNKELYYEYFKWHNHYSYRDVVASVETDPYCKLCEAINNEEEMSKTTIYEDIGMWWSPKKCQVAHRTVPGHSLEKIIRNHESLVYKESPVVLILLLLYNAAKTAKDSHQITSKHQVISGSKETIVESQTFVNSEVRENVKSKDNMKYILQWTLPHNVPFVYMGKGQEGFVSRNCPYTNCFVTANRTYLGDYTKFDVIAFAGPEVVRYNKDRLPQNRSPHQKYAFASIESSDNYPVCSNLLNGFFNWTWTYKLDSEIRWGYMTIRDKNKTIVGPKKEMHWLKLEDMEPISEDFKRRLKTKTKAAAWFVSNCYSKSRRTAVAKQLDEELKKYNYSVDIYGSCGTLSCSRDNDESCNDLIKNDYYFYLSFENSFSEDYATEKLWRALNYDAVPIVYGGANYTRFMPDGIYLDARKLSIQELAAKMNELINDPDKYAEYFKWKNYYSYHRQHESVDTEPYCLFCTHLNNEEMVKKTTIYEDFKRWWTPPGRHENVPFSHIGLGQTGFIGRKCKYTNCYVSANESELGSVTAYNAVLFAGPELLDENIPLPEERLPYQKYVFASIESPGNYPLCFHNFNSYFNWTWTYKLESDVRWGYIVVKDVNGNIVGPKKDMHWIPWRDMDPVDEEFKYQLKSKRKAVAWFVSNCRTRSRREDYVAHLREELLENYDLDVDVYGECGANTCPRDKEKECDAMLSKDYYFYLSFENALTEDYVTEKLLHPLQNNAVPIVFGGANYSRFLPDRSYVNARGMGVSQLANLIYTLIQEPSTYAEFFRWKKYYSFHKTTDFKETNEYCKMCEALNNNELVEKHSTVYLFSEFWEVYDTC</sequence>
<evidence type="ECO:0000259" key="14">
    <source>
        <dbReference type="Pfam" id="PF17039"/>
    </source>
</evidence>
<evidence type="ECO:0000313" key="16">
    <source>
        <dbReference type="Proteomes" id="UP000648187"/>
    </source>
</evidence>
<evidence type="ECO:0000256" key="11">
    <source>
        <dbReference type="ARBA" id="ARBA00023180"/>
    </source>
</evidence>
<dbReference type="InterPro" id="IPR055270">
    <property type="entry name" value="Glyco_tran_10_C"/>
</dbReference>
<dbReference type="EMBL" id="JACKWZ010000122">
    <property type="protein sequence ID" value="KAF9414865.1"/>
    <property type="molecule type" value="Genomic_DNA"/>
</dbReference>
<feature type="domain" description="Fucosyltransferase N-terminal" evidence="14">
    <location>
        <begin position="862"/>
        <end position="978"/>
    </location>
</feature>
<dbReference type="UniPathway" id="UPA00378"/>
<dbReference type="GO" id="GO:0008417">
    <property type="term" value="F:fucosyltransferase activity"/>
    <property type="evidence" value="ECO:0007669"/>
    <property type="project" value="InterPro"/>
</dbReference>
<evidence type="ECO:0000256" key="12">
    <source>
        <dbReference type="RuleBase" id="RU003832"/>
    </source>
</evidence>
<evidence type="ECO:0000256" key="3">
    <source>
        <dbReference type="ARBA" id="ARBA00008919"/>
    </source>
</evidence>
<dbReference type="GO" id="GO:0032580">
    <property type="term" value="C:Golgi cisterna membrane"/>
    <property type="evidence" value="ECO:0007669"/>
    <property type="project" value="UniProtKB-SubCell"/>
</dbReference>
<dbReference type="InterPro" id="IPR001503">
    <property type="entry name" value="Glyco_trans_10"/>
</dbReference>
<comment type="pathway">
    <text evidence="2">Protein modification; protein glycosylation.</text>
</comment>
<dbReference type="PANTHER" id="PTHR48438:SF1">
    <property type="entry name" value="ALPHA-(1,3)-FUCOSYLTRANSFERASE C-RELATED"/>
    <property type="match status" value="1"/>
</dbReference>
<reference evidence="15" key="1">
    <citation type="submission" date="2020-08" db="EMBL/GenBank/DDBJ databases">
        <title>Spodoptera exigua strain:BAW_Kor-Di-RS1 Genome sequencing and assembly.</title>
        <authorList>
            <person name="Kim J."/>
            <person name="Nam H.Y."/>
            <person name="Kwon M."/>
            <person name="Choi J.H."/>
            <person name="Cho S.R."/>
            <person name="Kim G.-H."/>
        </authorList>
    </citation>
    <scope>NUCLEOTIDE SEQUENCE</scope>
    <source>
        <strain evidence="15">BAW_Kor-Di-RS1</strain>
        <tissue evidence="15">Whole-body</tissue>
    </source>
</reference>
<dbReference type="PANTHER" id="PTHR48438">
    <property type="entry name" value="ALPHA-(1,3)-FUCOSYLTRANSFERASE C-RELATED"/>
    <property type="match status" value="1"/>
</dbReference>
<evidence type="ECO:0000259" key="13">
    <source>
        <dbReference type="Pfam" id="PF00852"/>
    </source>
</evidence>
<feature type="domain" description="Fucosyltransferase C-terminal" evidence="13">
    <location>
        <begin position="201"/>
        <end position="305"/>
    </location>
</feature>
<protein>
    <recommendedName>
        <fullName evidence="12">Fucosyltransferase</fullName>
        <ecNumber evidence="12">2.4.1.-</ecNumber>
    </recommendedName>
</protein>
<keyword evidence="16" id="KW-1185">Reference proteome</keyword>